<feature type="DNA-binding region" description="OmpR/PhoB-type" evidence="3">
    <location>
        <begin position="1"/>
        <end position="88"/>
    </location>
</feature>
<dbReference type="InterPro" id="IPR003593">
    <property type="entry name" value="AAA+_ATPase"/>
</dbReference>
<dbReference type="Pfam" id="PF25872">
    <property type="entry name" value="HTH_77"/>
    <property type="match status" value="1"/>
</dbReference>
<evidence type="ECO:0000259" key="4">
    <source>
        <dbReference type="PROSITE" id="PS51755"/>
    </source>
</evidence>
<proteinExistence type="inferred from homology"/>
<dbReference type="PANTHER" id="PTHR47691">
    <property type="entry name" value="REGULATOR-RELATED"/>
    <property type="match status" value="1"/>
</dbReference>
<name>A0ABV9RQN7_9PSEU</name>
<dbReference type="InterPro" id="IPR036388">
    <property type="entry name" value="WH-like_DNA-bd_sf"/>
</dbReference>
<sequence>MLTVALLGPVEVRRDDEPVPVPSGRTTEVLVRLALEAGRSVRAEQILDELWAGSEGRNTLQSKVSQLRRALGGPAPVSFGHGGYRLDVDDVDLLAVERLAGQVTEARRAGDLELVRDRAAAALAHFRGDVLQGAGDGAWLEPHRRRWEEVRLGLVEDHLAARVALGAGGDVVGELEELTERHPLREGLWSSLVTALYRAGRQADALAAYARVRRRLLEDLGVDPGPGLRRLEEEILAQSASLAGLGPAPDRRPGNLPPVAPGLVGRATESAALHALLTEHRVVTVVGPAGVGKSRTALAVAHGRDEPGGAWLVRLDGVSDPSSVPRAVAEALHVPAGELAARFAGPASVLLLDNAEHLRDAVADLVELLLVGAPRLRILVTSQVPLALDAEAAFTLAPLAPDDASALFAARAARLPRPVTLTDETADAVDQLCRRLDGLPLALELAAARLASLSVPELTRRLDDRFALLHDPTRRGPARRRGLQAAIGWSHDLLEPDDRRGLWALAVFAEGAPLSAAEHVIGALGIPAPAALDVVGRLVDRSLVTVDVSGHGAVRYRLLDSIRAFARDRLAEAGLADVAGAAHAAWFAEVADHHALTVRGPEQVACLETVRVDRANIDAALAWCAVHDPPQGLRTAVGFGWTWVVLGDGEAGAARVRRALMATPEADTSTSATALLLAGWLEASAGDLELAAGDLDRAEVLVDDDRLRPDLHRHRAFLRIQQGRPTDVVAEAEAAVAAYRDQGRAWETAAALLLASYGAVMLGDTRTAGRSAADAVALLEPLGDPWGLVHARGMLGAIAQAEGRFDAAATELAGAAAESERLGFRGQAALHLSRLGRVEQQRGDRAAAVATLDRALAAARRSGDPRIAATIRTTLARVLRTSGDDVVALALIEQNDRWYRDAGGGDGALLTRCLLAALAAAEDPETSWWLLGGLRTEAREAGDDEAELAAVDALALLTAQRGEAERAADLLADADALAARVHAVIDADRVDAQRARRLIGERPAHPAAEPRIPG</sequence>
<evidence type="ECO:0000313" key="5">
    <source>
        <dbReference type="EMBL" id="MFC4836536.1"/>
    </source>
</evidence>
<comment type="similarity">
    <text evidence="1">Belongs to the AfsR/DnrI/RedD regulatory family.</text>
</comment>
<evidence type="ECO:0000256" key="3">
    <source>
        <dbReference type="PROSITE-ProRule" id="PRU01091"/>
    </source>
</evidence>
<dbReference type="SMART" id="SM00382">
    <property type="entry name" value="AAA"/>
    <property type="match status" value="1"/>
</dbReference>
<keyword evidence="2 3" id="KW-0238">DNA-binding</keyword>
<gene>
    <name evidence="5" type="ORF">ACFPEL_29320</name>
</gene>
<dbReference type="SUPFAM" id="SSF52540">
    <property type="entry name" value="P-loop containing nucleoside triphosphate hydrolases"/>
    <property type="match status" value="1"/>
</dbReference>
<dbReference type="InterPro" id="IPR011990">
    <property type="entry name" value="TPR-like_helical_dom_sf"/>
</dbReference>
<dbReference type="Gene3D" id="1.25.40.10">
    <property type="entry name" value="Tetratricopeptide repeat domain"/>
    <property type="match status" value="3"/>
</dbReference>
<dbReference type="SUPFAM" id="SSF46894">
    <property type="entry name" value="C-terminal effector domain of the bipartite response regulators"/>
    <property type="match status" value="1"/>
</dbReference>
<evidence type="ECO:0000313" key="6">
    <source>
        <dbReference type="Proteomes" id="UP001595909"/>
    </source>
</evidence>
<dbReference type="SMART" id="SM00862">
    <property type="entry name" value="Trans_reg_C"/>
    <property type="match status" value="1"/>
</dbReference>
<dbReference type="InterPro" id="IPR005158">
    <property type="entry name" value="BTAD"/>
</dbReference>
<dbReference type="EMBL" id="JBHSIM010000065">
    <property type="protein sequence ID" value="MFC4836536.1"/>
    <property type="molecule type" value="Genomic_DNA"/>
</dbReference>
<dbReference type="Pfam" id="PF03704">
    <property type="entry name" value="BTAD"/>
    <property type="match status" value="1"/>
</dbReference>
<keyword evidence="6" id="KW-1185">Reference proteome</keyword>
<dbReference type="InterPro" id="IPR016032">
    <property type="entry name" value="Sig_transdc_resp-reg_C-effctor"/>
</dbReference>
<dbReference type="SMART" id="SM01043">
    <property type="entry name" value="BTAD"/>
    <property type="match status" value="1"/>
</dbReference>
<dbReference type="SUPFAM" id="SSF48452">
    <property type="entry name" value="TPR-like"/>
    <property type="match status" value="3"/>
</dbReference>
<reference evidence="6" key="1">
    <citation type="journal article" date="2019" name="Int. J. Syst. Evol. Microbiol.">
        <title>The Global Catalogue of Microorganisms (GCM) 10K type strain sequencing project: providing services to taxonomists for standard genome sequencing and annotation.</title>
        <authorList>
            <consortium name="The Broad Institute Genomics Platform"/>
            <consortium name="The Broad Institute Genome Sequencing Center for Infectious Disease"/>
            <person name="Wu L."/>
            <person name="Ma J."/>
        </authorList>
    </citation>
    <scope>NUCLEOTIDE SEQUENCE [LARGE SCALE GENOMIC DNA]</scope>
    <source>
        <strain evidence="6">CCUG 50347</strain>
    </source>
</reference>
<dbReference type="RefSeq" id="WP_274189677.1">
    <property type="nucleotide sequence ID" value="NZ_BAABHN010000065.1"/>
</dbReference>
<dbReference type="InterPro" id="IPR058852">
    <property type="entry name" value="HTH_77"/>
</dbReference>
<dbReference type="InterPro" id="IPR027417">
    <property type="entry name" value="P-loop_NTPase"/>
</dbReference>
<dbReference type="Gene3D" id="1.10.10.10">
    <property type="entry name" value="Winged helix-like DNA-binding domain superfamily/Winged helix DNA-binding domain"/>
    <property type="match status" value="1"/>
</dbReference>
<protein>
    <submittedName>
        <fullName evidence="5">BTAD domain-containing putative transcriptional regulator</fullName>
    </submittedName>
</protein>
<dbReference type="PROSITE" id="PS51755">
    <property type="entry name" value="OMPR_PHOB"/>
    <property type="match status" value="1"/>
</dbReference>
<organism evidence="5 6">
    <name type="scientific">Actinomycetospora chibensis</name>
    <dbReference type="NCBI Taxonomy" id="663606"/>
    <lineage>
        <taxon>Bacteria</taxon>
        <taxon>Bacillati</taxon>
        <taxon>Actinomycetota</taxon>
        <taxon>Actinomycetes</taxon>
        <taxon>Pseudonocardiales</taxon>
        <taxon>Pseudonocardiaceae</taxon>
        <taxon>Actinomycetospora</taxon>
    </lineage>
</organism>
<evidence type="ECO:0000256" key="1">
    <source>
        <dbReference type="ARBA" id="ARBA00005820"/>
    </source>
</evidence>
<comment type="caution">
    <text evidence="5">The sequence shown here is derived from an EMBL/GenBank/DDBJ whole genome shotgun (WGS) entry which is preliminary data.</text>
</comment>
<dbReference type="CDD" id="cd15831">
    <property type="entry name" value="BTAD"/>
    <property type="match status" value="1"/>
</dbReference>
<dbReference type="InterPro" id="IPR001867">
    <property type="entry name" value="OmpR/PhoB-type_DNA-bd"/>
</dbReference>
<dbReference type="Proteomes" id="UP001595909">
    <property type="component" value="Unassembled WGS sequence"/>
</dbReference>
<accession>A0ABV9RQN7</accession>
<feature type="domain" description="OmpR/PhoB-type" evidence="4">
    <location>
        <begin position="1"/>
        <end position="88"/>
    </location>
</feature>
<dbReference type="PANTHER" id="PTHR47691:SF3">
    <property type="entry name" value="HTH-TYPE TRANSCRIPTIONAL REGULATOR RV0890C-RELATED"/>
    <property type="match status" value="1"/>
</dbReference>
<dbReference type="Gene3D" id="3.40.50.300">
    <property type="entry name" value="P-loop containing nucleotide triphosphate hydrolases"/>
    <property type="match status" value="1"/>
</dbReference>
<evidence type="ECO:0000256" key="2">
    <source>
        <dbReference type="ARBA" id="ARBA00023125"/>
    </source>
</evidence>